<dbReference type="SUPFAM" id="SSF48208">
    <property type="entry name" value="Six-hairpin glycosidases"/>
    <property type="match status" value="1"/>
</dbReference>
<feature type="domain" description="Mannosylglycerate hydrolase MGH1-like glycoside hydrolase" evidence="2">
    <location>
        <begin position="161"/>
        <end position="416"/>
    </location>
</feature>
<dbReference type="InterPro" id="IPR008928">
    <property type="entry name" value="6-hairpin_glycosidase_sf"/>
</dbReference>
<evidence type="ECO:0000256" key="1">
    <source>
        <dbReference type="SAM" id="SignalP"/>
    </source>
</evidence>
<accession>A0ABZ2KML0</accession>
<dbReference type="Gene3D" id="1.50.10.10">
    <property type="match status" value="1"/>
</dbReference>
<dbReference type="PROSITE" id="PS51257">
    <property type="entry name" value="PROKAR_LIPOPROTEIN"/>
    <property type="match status" value="1"/>
</dbReference>
<dbReference type="InterPro" id="IPR012341">
    <property type="entry name" value="6hp_glycosidase-like_sf"/>
</dbReference>
<proteinExistence type="predicted"/>
<dbReference type="InterPro" id="IPR054491">
    <property type="entry name" value="MGH1-like_GH"/>
</dbReference>
<keyword evidence="4" id="KW-1185">Reference proteome</keyword>
<evidence type="ECO:0000313" key="4">
    <source>
        <dbReference type="Proteomes" id="UP001379533"/>
    </source>
</evidence>
<dbReference type="RefSeq" id="WP_394850528.1">
    <property type="nucleotide sequence ID" value="NZ_CP089982.1"/>
</dbReference>
<dbReference type="Proteomes" id="UP001379533">
    <property type="component" value="Chromosome"/>
</dbReference>
<evidence type="ECO:0000259" key="2">
    <source>
        <dbReference type="Pfam" id="PF22422"/>
    </source>
</evidence>
<feature type="signal peptide" evidence="1">
    <location>
        <begin position="1"/>
        <end position="21"/>
    </location>
</feature>
<name>A0ABZ2KML0_9BACT</name>
<dbReference type="EMBL" id="CP089982">
    <property type="protein sequence ID" value="WXA99887.1"/>
    <property type="molecule type" value="Genomic_DNA"/>
</dbReference>
<sequence length="509" mass="55957">MKSLHLSTIALLSFAGAGWMAACSTDHPGQDATQDTEQQLSDTELDTAAGACRGPRPPVASGKLAFSSGLANYDAAYTKALGVITADVKNGVFIAGQNWDQVWTRDTSYSIDLGAGLLYPDVAKKTLEGMTEDDAAGKVWIQDKAGHFGGWPNLSDAIVGAQGAWSLYLTTGDQPLLAWSYGITVNSLRRAERDVFKPDSGLFGGCSSFMESNSGYPKKYENTKTLLAQTKALSTNLLYYRGYVVAAKMAKLLNKPADVAEFEAKAEALKKAINDHLWMPEKGYYAYFEDENGVKEEKMEGTGESFAILWGVADAAKTRSILRKTYVTQWGIPSLWPQYPEWMNYDAGDADYYHNGMVWPFVQGYWGWAATQSKNVPRFQYEFDRIRALSEKNATFQEFYTPENGNPDGSPRQLWSASGYLSMVYHGIFGMTFDPTGVSFAPVVPPAFHQSTLDNIPYRGMTLHASVTGNGTRVARFSVDGVEQADRRIPANLTGTHRVDIVMTQCGQN</sequence>
<gene>
    <name evidence="3" type="ORF">LZC95_24110</name>
</gene>
<keyword evidence="1" id="KW-0732">Signal</keyword>
<reference evidence="3 4" key="1">
    <citation type="submission" date="2021-12" db="EMBL/GenBank/DDBJ databases">
        <title>Discovery of the Pendulisporaceae a myxobacterial family with distinct sporulation behavior and unique specialized metabolism.</title>
        <authorList>
            <person name="Garcia R."/>
            <person name="Popoff A."/>
            <person name="Bader C.D."/>
            <person name="Loehr J."/>
            <person name="Walesch S."/>
            <person name="Walt C."/>
            <person name="Boldt J."/>
            <person name="Bunk B."/>
            <person name="Haeckl F.J.F.P.J."/>
            <person name="Gunesch A.P."/>
            <person name="Birkelbach J."/>
            <person name="Nuebel U."/>
            <person name="Pietschmann T."/>
            <person name="Bach T."/>
            <person name="Mueller R."/>
        </authorList>
    </citation>
    <scope>NUCLEOTIDE SEQUENCE [LARGE SCALE GENOMIC DNA]</scope>
    <source>
        <strain evidence="3 4">MSr12523</strain>
    </source>
</reference>
<evidence type="ECO:0000313" key="3">
    <source>
        <dbReference type="EMBL" id="WXA99887.1"/>
    </source>
</evidence>
<protein>
    <recommendedName>
        <fullName evidence="2">Mannosylglycerate hydrolase MGH1-like glycoside hydrolase domain-containing protein</fullName>
    </recommendedName>
</protein>
<dbReference type="Pfam" id="PF22422">
    <property type="entry name" value="MGH1-like_GH"/>
    <property type="match status" value="1"/>
</dbReference>
<feature type="chain" id="PRO_5045663782" description="Mannosylglycerate hydrolase MGH1-like glycoside hydrolase domain-containing protein" evidence="1">
    <location>
        <begin position="22"/>
        <end position="509"/>
    </location>
</feature>
<dbReference type="Gene3D" id="2.60.420.10">
    <property type="entry name" value="Maltose phosphorylase, domain 3"/>
    <property type="match status" value="1"/>
</dbReference>
<organism evidence="3 4">
    <name type="scientific">Pendulispora brunnea</name>
    <dbReference type="NCBI Taxonomy" id="2905690"/>
    <lineage>
        <taxon>Bacteria</taxon>
        <taxon>Pseudomonadati</taxon>
        <taxon>Myxococcota</taxon>
        <taxon>Myxococcia</taxon>
        <taxon>Myxococcales</taxon>
        <taxon>Sorangiineae</taxon>
        <taxon>Pendulisporaceae</taxon>
        <taxon>Pendulispora</taxon>
    </lineage>
</organism>